<proteinExistence type="predicted"/>
<evidence type="ECO:0000259" key="2">
    <source>
        <dbReference type="PROSITE" id="PS50191"/>
    </source>
</evidence>
<dbReference type="SMART" id="SM00516">
    <property type="entry name" value="SEC14"/>
    <property type="match status" value="1"/>
</dbReference>
<organism evidence="3 4">
    <name type="scientific">Trypanosoma cruzi</name>
    <dbReference type="NCBI Taxonomy" id="5693"/>
    <lineage>
        <taxon>Eukaryota</taxon>
        <taxon>Discoba</taxon>
        <taxon>Euglenozoa</taxon>
        <taxon>Kinetoplastea</taxon>
        <taxon>Metakinetoplastina</taxon>
        <taxon>Trypanosomatida</taxon>
        <taxon>Trypanosomatidae</taxon>
        <taxon>Trypanosoma</taxon>
        <taxon>Schizotrypanum</taxon>
    </lineage>
</organism>
<dbReference type="PROSITE" id="PS50191">
    <property type="entry name" value="CRAL_TRIO"/>
    <property type="match status" value="1"/>
</dbReference>
<sequence>MTMWPCRSCIGKTKTKKREKTPFPFSLLLFAFFFYYLFRISSVLCVFFFLSFPYFFFFLRAYNIRCTHTKAMSSVENIPVSIPEMETLCEKKEAAVTTLLQKVLSQYGNVYPPQFMKCANEEDRRILAYKYLKARSWKVSDSMEMIKENMTFRAKHDADHMNLFPCVFPLRGFDEEDLCRTIQDPYTEKQRWTELCYLATAPYYSAGYHYWDKEGHPVLYDFCGRSDLKGLFKSIGAITPVGDQAKDTILRYHLYMNLVQERLVKYADAKSVERGGRRILGVTAVLNAEGLSWGMINSQSLDVLRETIRMDQKYFPEALHRLIVINCPSFVTHAYSLIRGSLDKNTQQKIIFCEKAYSMELLKKIVDEDKIPVFLGGSCSCSGGCLPGIDSECRSLADAPFPVPRTEYVSIAAGKRHTIEFLLQPDEEAQWEFRCTKSWGGQATEIGFRAVFASQDDVDTGDSFWTNPTVGSQRTSGSLYGLLEVSSSFRELKSEKMEMDRDRFVAKVCGTLKLEWDNHSSWLQTKYLQLRVIKT</sequence>
<keyword evidence="1" id="KW-0812">Transmembrane</keyword>
<reference evidence="3 4" key="1">
    <citation type="journal article" date="2019" name="Genome Biol. Evol.">
        <title>Nanopore Sequencing Significantly Improves Genome Assembly of the Protozoan Parasite Trypanosoma cruzi.</title>
        <authorList>
            <person name="Diaz-Viraque F."/>
            <person name="Pita S."/>
            <person name="Greif G."/>
            <person name="de Souza R.C.M."/>
            <person name="Iraola G."/>
            <person name="Robello C."/>
        </authorList>
    </citation>
    <scope>NUCLEOTIDE SEQUENCE [LARGE SCALE GENOMIC DNA]</scope>
    <source>
        <strain evidence="3 4">Berenice</strain>
    </source>
</reference>
<name>A0A7J6Y9J1_TRYCR</name>
<dbReference type="PANTHER" id="PTHR45657">
    <property type="entry name" value="CRAL-TRIO DOMAIN-CONTAINING PROTEIN YKL091C-RELATED"/>
    <property type="match status" value="1"/>
</dbReference>
<dbReference type="InterPro" id="IPR036273">
    <property type="entry name" value="CRAL/TRIO_N_dom_sf"/>
</dbReference>
<evidence type="ECO:0000313" key="4">
    <source>
        <dbReference type="Proteomes" id="UP000583944"/>
    </source>
</evidence>
<dbReference type="Pfam" id="PF00650">
    <property type="entry name" value="CRAL_TRIO"/>
    <property type="match status" value="1"/>
</dbReference>
<dbReference type="EMBL" id="JABDHM010000021">
    <property type="protein sequence ID" value="KAF5223242.1"/>
    <property type="molecule type" value="Genomic_DNA"/>
</dbReference>
<gene>
    <name evidence="3" type="ORF">ECC02_003782</name>
</gene>
<dbReference type="Gene3D" id="2.60.120.680">
    <property type="entry name" value="GOLD domain"/>
    <property type="match status" value="1"/>
</dbReference>
<dbReference type="SUPFAM" id="SSF101576">
    <property type="entry name" value="Supernatant protein factor (SPF), C-terminal domain"/>
    <property type="match status" value="1"/>
</dbReference>
<evidence type="ECO:0000313" key="3">
    <source>
        <dbReference type="EMBL" id="KAF5223242.1"/>
    </source>
</evidence>
<dbReference type="VEuPathDB" id="TriTrypDB:BCY84_18386"/>
<dbReference type="SUPFAM" id="SSF52087">
    <property type="entry name" value="CRAL/TRIO domain"/>
    <property type="match status" value="1"/>
</dbReference>
<dbReference type="InterPro" id="IPR036865">
    <property type="entry name" value="CRAL-TRIO_dom_sf"/>
</dbReference>
<dbReference type="PANTHER" id="PTHR45657:SF1">
    <property type="entry name" value="CRAL-TRIO DOMAIN-CONTAINING PROTEIN YKL091C-RELATED"/>
    <property type="match status" value="1"/>
</dbReference>
<dbReference type="AlphaFoldDB" id="A0A7J6Y9J1"/>
<evidence type="ECO:0000256" key="1">
    <source>
        <dbReference type="SAM" id="Phobius"/>
    </source>
</evidence>
<comment type="caution">
    <text evidence="3">The sequence shown here is derived from an EMBL/GenBank/DDBJ whole genome shotgun (WGS) entry which is preliminary data.</text>
</comment>
<dbReference type="VEuPathDB" id="TriTrypDB:ECC02_003782"/>
<dbReference type="CDD" id="cd00170">
    <property type="entry name" value="SEC14"/>
    <property type="match status" value="1"/>
</dbReference>
<feature type="transmembrane region" description="Helical" evidence="1">
    <location>
        <begin position="21"/>
        <end position="38"/>
    </location>
</feature>
<protein>
    <recommendedName>
        <fullName evidence="2">CRAL-TRIO domain-containing protein</fullName>
    </recommendedName>
</protein>
<dbReference type="InterPro" id="IPR051026">
    <property type="entry name" value="PI/PC_transfer"/>
</dbReference>
<dbReference type="SUPFAM" id="SSF46938">
    <property type="entry name" value="CRAL/TRIO N-terminal domain"/>
    <property type="match status" value="1"/>
</dbReference>
<dbReference type="InterPro" id="IPR001251">
    <property type="entry name" value="CRAL-TRIO_dom"/>
</dbReference>
<feature type="domain" description="CRAL-TRIO" evidence="2">
    <location>
        <begin position="196"/>
        <end position="383"/>
    </location>
</feature>
<feature type="transmembrane region" description="Helical" evidence="1">
    <location>
        <begin position="44"/>
        <end position="62"/>
    </location>
</feature>
<dbReference type="Proteomes" id="UP000583944">
    <property type="component" value="Unassembled WGS sequence"/>
</dbReference>
<keyword evidence="1" id="KW-1133">Transmembrane helix</keyword>
<dbReference type="Gene3D" id="3.40.525.10">
    <property type="entry name" value="CRAL-TRIO lipid binding domain"/>
    <property type="match status" value="1"/>
</dbReference>
<dbReference type="InterPro" id="IPR036598">
    <property type="entry name" value="GOLD_dom_sf"/>
</dbReference>
<accession>A0A7J6Y9J1</accession>
<keyword evidence="1" id="KW-0472">Membrane</keyword>